<dbReference type="InterPro" id="IPR003593">
    <property type="entry name" value="AAA+_ATPase"/>
</dbReference>
<dbReference type="InterPro" id="IPR017871">
    <property type="entry name" value="ABC_transporter-like_CS"/>
</dbReference>
<keyword evidence="8" id="KW-1185">Reference proteome</keyword>
<feature type="region of interest" description="Disordered" evidence="5">
    <location>
        <begin position="239"/>
        <end position="258"/>
    </location>
</feature>
<evidence type="ECO:0000256" key="3">
    <source>
        <dbReference type="ARBA" id="ARBA00022741"/>
    </source>
</evidence>
<feature type="compositionally biased region" description="Polar residues" evidence="5">
    <location>
        <begin position="239"/>
        <end position="249"/>
    </location>
</feature>
<reference evidence="7 8" key="1">
    <citation type="submission" date="2024-09" db="EMBL/GenBank/DDBJ databases">
        <authorList>
            <person name="Sun Q."/>
            <person name="Mori K."/>
        </authorList>
    </citation>
    <scope>NUCLEOTIDE SEQUENCE [LARGE SCALE GENOMIC DNA]</scope>
    <source>
        <strain evidence="7 8">CECT 8064</strain>
    </source>
</reference>
<dbReference type="RefSeq" id="WP_390189384.1">
    <property type="nucleotide sequence ID" value="NZ_JBHMEP010000001.1"/>
</dbReference>
<evidence type="ECO:0000256" key="2">
    <source>
        <dbReference type="ARBA" id="ARBA00022448"/>
    </source>
</evidence>
<comment type="similarity">
    <text evidence="1">Belongs to the ABC transporter superfamily.</text>
</comment>
<dbReference type="PANTHER" id="PTHR42734">
    <property type="entry name" value="METAL TRANSPORT SYSTEM ATP-BINDING PROTEIN TM_0124-RELATED"/>
    <property type="match status" value="1"/>
</dbReference>
<dbReference type="GO" id="GO:0005524">
    <property type="term" value="F:ATP binding"/>
    <property type="evidence" value="ECO:0007669"/>
    <property type="project" value="UniProtKB-KW"/>
</dbReference>
<proteinExistence type="inferred from homology"/>
<dbReference type="PROSITE" id="PS00211">
    <property type="entry name" value="ABC_TRANSPORTER_1"/>
    <property type="match status" value="1"/>
</dbReference>
<dbReference type="PANTHER" id="PTHR42734:SF5">
    <property type="entry name" value="IRON TRANSPORT SYSTEM ATP-BINDING PROTEIN HI_0361-RELATED"/>
    <property type="match status" value="1"/>
</dbReference>
<feature type="domain" description="ABC transporter" evidence="6">
    <location>
        <begin position="13"/>
        <end position="241"/>
    </location>
</feature>
<dbReference type="SMART" id="SM00382">
    <property type="entry name" value="AAA"/>
    <property type="match status" value="1"/>
</dbReference>
<evidence type="ECO:0000313" key="8">
    <source>
        <dbReference type="Proteomes" id="UP001589645"/>
    </source>
</evidence>
<evidence type="ECO:0000313" key="7">
    <source>
        <dbReference type="EMBL" id="MFB9133804.1"/>
    </source>
</evidence>
<keyword evidence="3" id="KW-0547">Nucleotide-binding</keyword>
<organism evidence="7 8">
    <name type="scientific">Vibrio olivae</name>
    <dbReference type="NCBI Taxonomy" id="1243002"/>
    <lineage>
        <taxon>Bacteria</taxon>
        <taxon>Pseudomonadati</taxon>
        <taxon>Pseudomonadota</taxon>
        <taxon>Gammaproteobacteria</taxon>
        <taxon>Vibrionales</taxon>
        <taxon>Vibrionaceae</taxon>
        <taxon>Vibrio</taxon>
    </lineage>
</organism>
<dbReference type="SUPFAM" id="SSF52540">
    <property type="entry name" value="P-loop containing nucleoside triphosphate hydrolases"/>
    <property type="match status" value="1"/>
</dbReference>
<gene>
    <name evidence="7" type="ORF">ACFFUV_02340</name>
</gene>
<evidence type="ECO:0000256" key="5">
    <source>
        <dbReference type="SAM" id="MobiDB-lite"/>
    </source>
</evidence>
<evidence type="ECO:0000259" key="6">
    <source>
        <dbReference type="PROSITE" id="PS50893"/>
    </source>
</evidence>
<dbReference type="InterPro" id="IPR003439">
    <property type="entry name" value="ABC_transporter-like_ATP-bd"/>
</dbReference>
<dbReference type="PROSITE" id="PS50893">
    <property type="entry name" value="ABC_TRANSPORTER_2"/>
    <property type="match status" value="1"/>
</dbReference>
<dbReference type="Gene3D" id="3.40.50.300">
    <property type="entry name" value="P-loop containing nucleotide triphosphate hydrolases"/>
    <property type="match status" value="1"/>
</dbReference>
<dbReference type="InterPro" id="IPR050153">
    <property type="entry name" value="Metal_Ion_Import_ABC"/>
</dbReference>
<dbReference type="Proteomes" id="UP001589645">
    <property type="component" value="Unassembled WGS sequence"/>
</dbReference>
<sequence>MDRDILGGITAMIELNNLVVGYQGKALTPPISGHFSAGSLTAILGENGVGKSTLLKTIAQLHAPVSGDIHYGKPTSQLLSWLPQQSDIDRSFPIRVFDVAAMGCWPNTGLFNALSDTQYQRVREALYQTGIASLANNTIDTLSGGQFQRMLFARLLVQDTPVMMMDEPFVGIDSQTRAALMELITALNQSGKTIITVLHHIEVVQAFFPQLLLMKNQQVRWGETQHILPQYLHQHWTSSPRAQLSQPQQGADHEPACS</sequence>
<protein>
    <submittedName>
        <fullName evidence="7">Metal ABC transporter ATP-binding protein</fullName>
    </submittedName>
</protein>
<keyword evidence="2" id="KW-0813">Transport</keyword>
<comment type="caution">
    <text evidence="7">The sequence shown here is derived from an EMBL/GenBank/DDBJ whole genome shotgun (WGS) entry which is preliminary data.</text>
</comment>
<evidence type="ECO:0000256" key="4">
    <source>
        <dbReference type="ARBA" id="ARBA00022840"/>
    </source>
</evidence>
<dbReference type="CDD" id="cd03235">
    <property type="entry name" value="ABC_Metallic_Cations"/>
    <property type="match status" value="1"/>
</dbReference>
<accession>A0ABV5HHW3</accession>
<dbReference type="EMBL" id="JBHMEP010000001">
    <property type="protein sequence ID" value="MFB9133804.1"/>
    <property type="molecule type" value="Genomic_DNA"/>
</dbReference>
<name>A0ABV5HHW3_9VIBR</name>
<dbReference type="InterPro" id="IPR027417">
    <property type="entry name" value="P-loop_NTPase"/>
</dbReference>
<evidence type="ECO:0000256" key="1">
    <source>
        <dbReference type="ARBA" id="ARBA00005417"/>
    </source>
</evidence>
<dbReference type="Pfam" id="PF00005">
    <property type="entry name" value="ABC_tran"/>
    <property type="match status" value="1"/>
</dbReference>
<keyword evidence="4 7" id="KW-0067">ATP-binding</keyword>